<evidence type="ECO:0000256" key="1">
    <source>
        <dbReference type="ARBA" id="ARBA00004275"/>
    </source>
</evidence>
<dbReference type="STRING" id="576131.SAMN05444486_101801"/>
<feature type="domain" description="3-hydroxyacyl-CoA dehydrogenase NAD binding" evidence="14">
    <location>
        <begin position="290"/>
        <end position="466"/>
    </location>
</feature>
<dbReference type="Gene3D" id="3.40.50.720">
    <property type="entry name" value="NAD(P)-binding Rossmann-like Domain"/>
    <property type="match status" value="1"/>
</dbReference>
<dbReference type="PANTHER" id="PTHR23309">
    <property type="entry name" value="3-HYDROXYACYL-COA DEHYROGENASE"/>
    <property type="match status" value="1"/>
</dbReference>
<dbReference type="RefSeq" id="WP_089888012.1">
    <property type="nucleotide sequence ID" value="NZ_CALJFH010000017.1"/>
</dbReference>
<dbReference type="GO" id="GO:0016853">
    <property type="term" value="F:isomerase activity"/>
    <property type="evidence" value="ECO:0007669"/>
    <property type="project" value="UniProtKB-KW"/>
</dbReference>
<dbReference type="CDD" id="cd06558">
    <property type="entry name" value="crotonase-like"/>
    <property type="match status" value="1"/>
</dbReference>
<keyword evidence="3" id="KW-0276">Fatty acid metabolism</keyword>
<dbReference type="GeneID" id="78123589"/>
<dbReference type="Proteomes" id="UP000199026">
    <property type="component" value="Unassembled WGS sequence"/>
</dbReference>
<dbReference type="SUPFAM" id="SSF48179">
    <property type="entry name" value="6-phosphogluconate dehydrogenase C-terminal domain-like"/>
    <property type="match status" value="2"/>
</dbReference>
<dbReference type="AlphaFoldDB" id="A0A1H3I361"/>
<dbReference type="Gene3D" id="1.10.1040.50">
    <property type="match status" value="1"/>
</dbReference>
<keyword evidence="5" id="KW-0560">Oxidoreductase</keyword>
<dbReference type="InterPro" id="IPR008927">
    <property type="entry name" value="6-PGluconate_DH-like_C_sf"/>
</dbReference>
<dbReference type="SUPFAM" id="SSF52096">
    <property type="entry name" value="ClpP/crotonase"/>
    <property type="match status" value="1"/>
</dbReference>
<dbReference type="Pfam" id="PF02737">
    <property type="entry name" value="3HCDH_N"/>
    <property type="match status" value="1"/>
</dbReference>
<dbReference type="SUPFAM" id="SSF51735">
    <property type="entry name" value="NAD(P)-binding Rossmann-fold domains"/>
    <property type="match status" value="1"/>
</dbReference>
<gene>
    <name evidence="15" type="ORF">SAMN05444486_101801</name>
</gene>
<dbReference type="Gene3D" id="3.90.226.10">
    <property type="entry name" value="2-enoyl-CoA Hydratase, Chain A, domain 1"/>
    <property type="match status" value="1"/>
</dbReference>
<evidence type="ECO:0000256" key="9">
    <source>
        <dbReference type="ARBA" id="ARBA00023235"/>
    </source>
</evidence>
<dbReference type="GO" id="GO:0004300">
    <property type="term" value="F:enoyl-CoA hydratase activity"/>
    <property type="evidence" value="ECO:0007669"/>
    <property type="project" value="UniProtKB-ARBA"/>
</dbReference>
<dbReference type="GO" id="GO:0006635">
    <property type="term" value="P:fatty acid beta-oxidation"/>
    <property type="evidence" value="ECO:0007669"/>
    <property type="project" value="UniProtKB-UniPathway"/>
</dbReference>
<sequence length="649" mass="68773">MSVVTTTMHGDIAVLTIDNPPVNAASQAVRQGLMDALIATEESKPAAVVLTCAGRTFVAGADIREFDKPFLEPMLPDLLNAIEAATRPWIAAIHGTALGGGFELALACSHRIGAPSAKIGLPEVNLGLIPGAGGTVRLPRLIDPIEAARLAVTGKPIGAEEATQLGLFDSIAEGDLLDAAIALAQDAANKPLPAALLTRQAPDVERSTWDDAIAKLTAKARGQNSPHEAAAAVRDALDHSGTDALKLERERFMRLKGSPQSAALRYIFFAERTVGKSPRTKGVAPRPLAQIGVIGGGTMGAGIAAAALLSGLKVQMIERDQDAANAGAARVEGILGGSLKRGLISEAKHTALLASFNADSNYSALAEADLVIEAVFEDMDVKKQVFKALEAACKPEAVLATNTSYLDVNEIAASVADPSRVIGLHFFSPAHIMKLLEIVVPNNVADDVLATAIQLAKALRKLPVLAGVCDGFIANRIMSSYRREADYLLEDGALPHEVDAAMRNFGMPMGIFEMQDLAGLDIGWAARKRRAATRPASERYVDIPDYICEQGHFGRKTGRGWYLYGEDGKPTRNAEVEALILAESARKGITRQSFSEDALMGRILGCMQSEGTAILAEGIAASREDIDVTMVNAFGFPRWMGGPMFMKDA</sequence>
<evidence type="ECO:0000256" key="10">
    <source>
        <dbReference type="ARBA" id="ARBA00023239"/>
    </source>
</evidence>
<protein>
    <submittedName>
        <fullName evidence="15">Short chain enoyl-CoA hydratase /3-hydroxyacyl-CoA dehydrogenase</fullName>
    </submittedName>
</protein>
<keyword evidence="4" id="KW-0442">Lipid degradation</keyword>
<dbReference type="GO" id="GO:0070403">
    <property type="term" value="F:NAD+ binding"/>
    <property type="evidence" value="ECO:0007669"/>
    <property type="project" value="InterPro"/>
</dbReference>
<comment type="pathway">
    <text evidence="2">Lipid metabolism; fatty acid beta-oxidation.</text>
</comment>
<keyword evidence="16" id="KW-1185">Reference proteome</keyword>
<keyword evidence="8" id="KW-0576">Peroxisome</keyword>
<evidence type="ECO:0000313" key="15">
    <source>
        <dbReference type="EMBL" id="SDY21599.1"/>
    </source>
</evidence>
<organism evidence="15 16">
    <name type="scientific">Lentibacter algarum</name>
    <dbReference type="NCBI Taxonomy" id="576131"/>
    <lineage>
        <taxon>Bacteria</taxon>
        <taxon>Pseudomonadati</taxon>
        <taxon>Pseudomonadota</taxon>
        <taxon>Alphaproteobacteria</taxon>
        <taxon>Rhodobacterales</taxon>
        <taxon>Roseobacteraceae</taxon>
        <taxon>Lentibacter</taxon>
    </lineage>
</organism>
<dbReference type="InterPro" id="IPR001753">
    <property type="entry name" value="Enoyl-CoA_hydra/iso"/>
</dbReference>
<evidence type="ECO:0000256" key="8">
    <source>
        <dbReference type="ARBA" id="ARBA00023140"/>
    </source>
</evidence>
<dbReference type="InterPro" id="IPR036291">
    <property type="entry name" value="NAD(P)-bd_dom_sf"/>
</dbReference>
<accession>A0A1H3I361</accession>
<dbReference type="UniPathway" id="UPA00659"/>
<evidence type="ECO:0000256" key="12">
    <source>
        <dbReference type="ARBA" id="ARBA00049556"/>
    </source>
</evidence>
<dbReference type="EMBL" id="FNPR01000001">
    <property type="protein sequence ID" value="SDY21599.1"/>
    <property type="molecule type" value="Genomic_DNA"/>
</dbReference>
<evidence type="ECO:0000256" key="2">
    <source>
        <dbReference type="ARBA" id="ARBA00005005"/>
    </source>
</evidence>
<evidence type="ECO:0000259" key="14">
    <source>
        <dbReference type="Pfam" id="PF02737"/>
    </source>
</evidence>
<dbReference type="GO" id="GO:0003857">
    <property type="term" value="F:(3S)-3-hydroxyacyl-CoA dehydrogenase (NAD+) activity"/>
    <property type="evidence" value="ECO:0007669"/>
    <property type="project" value="UniProtKB-EC"/>
</dbReference>
<dbReference type="InterPro" id="IPR006108">
    <property type="entry name" value="3HC_DH_C"/>
</dbReference>
<evidence type="ECO:0000313" key="16">
    <source>
        <dbReference type="Proteomes" id="UP000199026"/>
    </source>
</evidence>
<evidence type="ECO:0000256" key="5">
    <source>
        <dbReference type="ARBA" id="ARBA00023002"/>
    </source>
</evidence>
<reference evidence="15 16" key="1">
    <citation type="submission" date="2016-10" db="EMBL/GenBank/DDBJ databases">
        <authorList>
            <person name="de Groot N.N."/>
        </authorList>
    </citation>
    <scope>NUCLEOTIDE SEQUENCE [LARGE SCALE GENOMIC DNA]</scope>
    <source>
        <strain evidence="15 16">DSM 24677</strain>
    </source>
</reference>
<proteinExistence type="predicted"/>
<dbReference type="FunFam" id="3.40.50.720:FF:000009">
    <property type="entry name" value="Fatty oxidation complex, alpha subunit"/>
    <property type="match status" value="1"/>
</dbReference>
<evidence type="ECO:0000256" key="11">
    <source>
        <dbReference type="ARBA" id="ARBA00023268"/>
    </source>
</evidence>
<comment type="subcellular location">
    <subcellularLocation>
        <location evidence="1">Peroxisome</location>
    </subcellularLocation>
</comment>
<dbReference type="Pfam" id="PF00725">
    <property type="entry name" value="3HCDH"/>
    <property type="match status" value="1"/>
</dbReference>
<dbReference type="InterPro" id="IPR006176">
    <property type="entry name" value="3-OHacyl-CoA_DH_NAD-bd"/>
</dbReference>
<evidence type="ECO:0000256" key="3">
    <source>
        <dbReference type="ARBA" id="ARBA00022832"/>
    </source>
</evidence>
<evidence type="ECO:0000259" key="13">
    <source>
        <dbReference type="Pfam" id="PF00725"/>
    </source>
</evidence>
<keyword evidence="10" id="KW-0456">Lyase</keyword>
<keyword evidence="11" id="KW-0511">Multifunctional enzyme</keyword>
<feature type="domain" description="3-hydroxyacyl-CoA dehydrogenase C-terminal" evidence="13">
    <location>
        <begin position="471"/>
        <end position="564"/>
    </location>
</feature>
<keyword evidence="7" id="KW-0443">Lipid metabolism</keyword>
<dbReference type="Pfam" id="PF00378">
    <property type="entry name" value="ECH_1"/>
    <property type="match status" value="1"/>
</dbReference>
<keyword evidence="9" id="KW-0413">Isomerase</keyword>
<evidence type="ECO:0000256" key="7">
    <source>
        <dbReference type="ARBA" id="ARBA00023098"/>
    </source>
</evidence>
<comment type="catalytic activity">
    <reaction evidence="12">
        <text>a (3S)-3-hydroxyacyl-CoA + NAD(+) = a 3-oxoacyl-CoA + NADH + H(+)</text>
        <dbReference type="Rhea" id="RHEA:22432"/>
        <dbReference type="ChEBI" id="CHEBI:15378"/>
        <dbReference type="ChEBI" id="CHEBI:57318"/>
        <dbReference type="ChEBI" id="CHEBI:57540"/>
        <dbReference type="ChEBI" id="CHEBI:57945"/>
        <dbReference type="ChEBI" id="CHEBI:90726"/>
        <dbReference type="EC" id="1.1.1.35"/>
    </reaction>
</comment>
<name>A0A1H3I361_9RHOB</name>
<evidence type="ECO:0000256" key="6">
    <source>
        <dbReference type="ARBA" id="ARBA00023027"/>
    </source>
</evidence>
<dbReference type="InterPro" id="IPR029045">
    <property type="entry name" value="ClpP/crotonase-like_dom_sf"/>
</dbReference>
<keyword evidence="6" id="KW-0520">NAD</keyword>
<evidence type="ECO:0000256" key="4">
    <source>
        <dbReference type="ARBA" id="ARBA00022963"/>
    </source>
</evidence>
<dbReference type="OrthoDB" id="9771883at2"/>